<comment type="subunit">
    <text evidence="9">Forms a cyclic heterotetrameric complex composed of two molecules of XerC and two molecules of XerD.</text>
</comment>
<keyword evidence="6 9" id="KW-0238">DNA-binding</keyword>
<evidence type="ECO:0000256" key="2">
    <source>
        <dbReference type="ARBA" id="ARBA00022490"/>
    </source>
</evidence>
<dbReference type="HAMAP" id="MF_01808">
    <property type="entry name" value="Recomb_XerC_XerD"/>
    <property type="match status" value="1"/>
</dbReference>
<evidence type="ECO:0000256" key="7">
    <source>
        <dbReference type="ARBA" id="ARBA00023172"/>
    </source>
</evidence>
<evidence type="ECO:0000256" key="6">
    <source>
        <dbReference type="ARBA" id="ARBA00023125"/>
    </source>
</evidence>
<feature type="active site" evidence="9">
    <location>
        <position position="199"/>
    </location>
</feature>
<dbReference type="Pfam" id="PF00589">
    <property type="entry name" value="Phage_integrase"/>
    <property type="match status" value="1"/>
</dbReference>
<evidence type="ECO:0000313" key="12">
    <source>
        <dbReference type="EMBL" id="MFC3688316.1"/>
    </source>
</evidence>
<dbReference type="InterPro" id="IPR044068">
    <property type="entry name" value="CB"/>
</dbReference>
<evidence type="ECO:0000256" key="8">
    <source>
        <dbReference type="ARBA" id="ARBA00023306"/>
    </source>
</evidence>
<comment type="similarity">
    <text evidence="9">Belongs to the 'phage' integrase family. XerC subfamily.</text>
</comment>
<sequence>MDGPTPVGSPLPAAGPLPADGLLPADAPAVLARFVDWLRWERGRSPATVRAYRADVTALLRHAAGLGVGDVGGLTTAHVRSWLGAGAAAGWSRATTARRAAAARTFTSWAVRQEVLSTDPAARLATPRRSRHLPRVLDEAEARRLCEAAGAAAGSGPVGARDHALVELLYATGARVGEVVGVDVGDVDRERLALRVTGKGDKERVVPLGLPALRAVDRWLAQGRPALAVDGSPPALFLGARGGRLDQRQAREAVARAARAAGLTDVHPHALRHTAATHVLDGGADLRCVQELLGHATLTTTEIYTHVSQARLLAAYHRAHPRA</sequence>
<keyword evidence="3 9" id="KW-0132">Cell division</keyword>
<feature type="domain" description="Tyr recombinase" evidence="10">
    <location>
        <begin position="132"/>
        <end position="317"/>
    </location>
</feature>
<dbReference type="NCBIfam" id="NF001399">
    <property type="entry name" value="PRK00283.1"/>
    <property type="match status" value="1"/>
</dbReference>
<feature type="active site" evidence="9">
    <location>
        <position position="295"/>
    </location>
</feature>
<keyword evidence="8 9" id="KW-0131">Cell cycle</keyword>
<accession>A0ABV7WER9</accession>
<dbReference type="InterPro" id="IPR010998">
    <property type="entry name" value="Integrase_recombinase_N"/>
</dbReference>
<dbReference type="Pfam" id="PF02899">
    <property type="entry name" value="Phage_int_SAM_1"/>
    <property type="match status" value="1"/>
</dbReference>
<dbReference type="PROSITE" id="PS51898">
    <property type="entry name" value="TYR_RECOMBINASE"/>
    <property type="match status" value="1"/>
</dbReference>
<dbReference type="InterPro" id="IPR023009">
    <property type="entry name" value="Tyrosine_recombinase_XerC/XerD"/>
</dbReference>
<feature type="active site" evidence="9">
    <location>
        <position position="269"/>
    </location>
</feature>
<dbReference type="SUPFAM" id="SSF56349">
    <property type="entry name" value="DNA breaking-rejoining enzymes"/>
    <property type="match status" value="1"/>
</dbReference>
<name>A0ABV7WER9_9MICO</name>
<dbReference type="InterPro" id="IPR011010">
    <property type="entry name" value="DNA_brk_join_enz"/>
</dbReference>
<evidence type="ECO:0000256" key="9">
    <source>
        <dbReference type="HAMAP-Rule" id="MF_01808"/>
    </source>
</evidence>
<evidence type="ECO:0000256" key="1">
    <source>
        <dbReference type="ARBA" id="ARBA00004496"/>
    </source>
</evidence>
<feature type="domain" description="Core-binding (CB)" evidence="11">
    <location>
        <begin position="25"/>
        <end position="111"/>
    </location>
</feature>
<feature type="active site" evidence="9">
    <location>
        <position position="272"/>
    </location>
</feature>
<keyword evidence="5 9" id="KW-0229">DNA integration</keyword>
<comment type="subcellular location">
    <subcellularLocation>
        <location evidence="1 9">Cytoplasm</location>
    </subcellularLocation>
</comment>
<organism evidence="12 13">
    <name type="scientific">Aquipuribacter hungaricus</name>
    <dbReference type="NCBI Taxonomy" id="545624"/>
    <lineage>
        <taxon>Bacteria</taxon>
        <taxon>Bacillati</taxon>
        <taxon>Actinomycetota</taxon>
        <taxon>Actinomycetes</taxon>
        <taxon>Micrococcales</taxon>
        <taxon>Intrasporangiaceae</taxon>
        <taxon>Aquipuribacter</taxon>
    </lineage>
</organism>
<evidence type="ECO:0000256" key="4">
    <source>
        <dbReference type="ARBA" id="ARBA00022829"/>
    </source>
</evidence>
<dbReference type="RefSeq" id="WP_376985487.1">
    <property type="nucleotide sequence ID" value="NZ_JBHRWW010000004.1"/>
</dbReference>
<keyword evidence="2 9" id="KW-0963">Cytoplasm</keyword>
<keyword evidence="7 9" id="KW-0233">DNA recombination</keyword>
<evidence type="ECO:0000259" key="10">
    <source>
        <dbReference type="PROSITE" id="PS51898"/>
    </source>
</evidence>
<dbReference type="InterPro" id="IPR002104">
    <property type="entry name" value="Integrase_catalytic"/>
</dbReference>
<dbReference type="Gene3D" id="1.10.443.10">
    <property type="entry name" value="Intergrase catalytic core"/>
    <property type="match status" value="1"/>
</dbReference>
<proteinExistence type="inferred from homology"/>
<feature type="active site" evidence="9">
    <location>
        <position position="175"/>
    </location>
</feature>
<dbReference type="Gene3D" id="1.10.150.130">
    <property type="match status" value="1"/>
</dbReference>
<protein>
    <recommendedName>
        <fullName evidence="9">Tyrosine recombinase XerC</fullName>
    </recommendedName>
</protein>
<dbReference type="EMBL" id="JBHRWW010000004">
    <property type="protein sequence ID" value="MFC3688316.1"/>
    <property type="molecule type" value="Genomic_DNA"/>
</dbReference>
<keyword evidence="13" id="KW-1185">Reference proteome</keyword>
<evidence type="ECO:0000256" key="3">
    <source>
        <dbReference type="ARBA" id="ARBA00022618"/>
    </source>
</evidence>
<evidence type="ECO:0000259" key="11">
    <source>
        <dbReference type="PROSITE" id="PS51900"/>
    </source>
</evidence>
<evidence type="ECO:0000256" key="5">
    <source>
        <dbReference type="ARBA" id="ARBA00022908"/>
    </source>
</evidence>
<gene>
    <name evidence="9" type="primary">xerC</name>
    <name evidence="12" type="ORF">ACFOLH_08180</name>
</gene>
<dbReference type="PANTHER" id="PTHR30349">
    <property type="entry name" value="PHAGE INTEGRASE-RELATED"/>
    <property type="match status" value="1"/>
</dbReference>
<dbReference type="InterPro" id="IPR013762">
    <property type="entry name" value="Integrase-like_cat_sf"/>
</dbReference>
<comment type="function">
    <text evidence="9">Site-specific tyrosine recombinase, which acts by catalyzing the cutting and rejoining of the recombining DNA molecules. The XerC-XerD complex is essential to convert dimers of the bacterial chromosome into monomers to permit their segregation at cell division. It also contributes to the segregational stability of plasmids.</text>
</comment>
<comment type="caution">
    <text evidence="12">The sequence shown here is derived from an EMBL/GenBank/DDBJ whole genome shotgun (WGS) entry which is preliminary data.</text>
</comment>
<dbReference type="InterPro" id="IPR004107">
    <property type="entry name" value="Integrase_SAM-like_N"/>
</dbReference>
<dbReference type="InterPro" id="IPR050090">
    <property type="entry name" value="Tyrosine_recombinase_XerCD"/>
</dbReference>
<evidence type="ECO:0000313" key="13">
    <source>
        <dbReference type="Proteomes" id="UP001595685"/>
    </source>
</evidence>
<reference evidence="13" key="1">
    <citation type="journal article" date="2019" name="Int. J. Syst. Evol. Microbiol.">
        <title>The Global Catalogue of Microorganisms (GCM) 10K type strain sequencing project: providing services to taxonomists for standard genome sequencing and annotation.</title>
        <authorList>
            <consortium name="The Broad Institute Genomics Platform"/>
            <consortium name="The Broad Institute Genome Sequencing Center for Infectious Disease"/>
            <person name="Wu L."/>
            <person name="Ma J."/>
        </authorList>
    </citation>
    <scope>NUCLEOTIDE SEQUENCE [LARGE SCALE GENOMIC DNA]</scope>
    <source>
        <strain evidence="13">NCAIM B.02333</strain>
    </source>
</reference>
<dbReference type="PROSITE" id="PS51900">
    <property type="entry name" value="CB"/>
    <property type="match status" value="1"/>
</dbReference>
<keyword evidence="4 9" id="KW-0159">Chromosome partition</keyword>
<dbReference type="Proteomes" id="UP001595685">
    <property type="component" value="Unassembled WGS sequence"/>
</dbReference>
<dbReference type="PANTHER" id="PTHR30349:SF77">
    <property type="entry name" value="TYROSINE RECOMBINASE XERC"/>
    <property type="match status" value="1"/>
</dbReference>
<feature type="active site" description="O-(3'-phospho-DNA)-tyrosine intermediate" evidence="9">
    <location>
        <position position="304"/>
    </location>
</feature>